<organism evidence="1 2">
    <name type="scientific">Floridaenema aerugineum BLCC-F46</name>
    <dbReference type="NCBI Taxonomy" id="3153654"/>
    <lineage>
        <taxon>Bacteria</taxon>
        <taxon>Bacillati</taxon>
        <taxon>Cyanobacteriota</taxon>
        <taxon>Cyanophyceae</taxon>
        <taxon>Oscillatoriophycideae</taxon>
        <taxon>Aerosakkonematales</taxon>
        <taxon>Aerosakkonemataceae</taxon>
        <taxon>Floridanema</taxon>
        <taxon>Floridanema aerugineum</taxon>
    </lineage>
</organism>
<comment type="caution">
    <text evidence="1">The sequence shown here is derived from an EMBL/GenBank/DDBJ whole genome shotgun (WGS) entry which is preliminary data.</text>
</comment>
<dbReference type="EMBL" id="JBHFNQ010000211">
    <property type="protein sequence ID" value="MFB2880873.1"/>
    <property type="molecule type" value="Genomic_DNA"/>
</dbReference>
<sequence length="172" mass="19864">MTNIISSDNEEFPELPNLPQAGILEDLRSRFPEIDRTTIIKEFPSGQIRLEAGSDGLFLVFDLDCLDALPYCKAHCCGHIGTVVLDEEVDDLNSLSQILEKRLLTYNHYIDKNRYEMKRDCDGLCAALDRKTRTCEIYENRPRTCRVFHCSRGLNRGFRLMSVSRQKELELM</sequence>
<dbReference type="InterPro" id="IPR005358">
    <property type="entry name" value="Puta_zinc/iron-chelating_dom"/>
</dbReference>
<gene>
    <name evidence="1" type="ORF">ACE1CC_28830</name>
</gene>
<evidence type="ECO:0000313" key="1">
    <source>
        <dbReference type="EMBL" id="MFB2880873.1"/>
    </source>
</evidence>
<protein>
    <submittedName>
        <fullName evidence="1">YkgJ family cysteine cluster protein</fullName>
    </submittedName>
</protein>
<keyword evidence="2" id="KW-1185">Reference proteome</keyword>
<dbReference type="Proteomes" id="UP001576774">
    <property type="component" value="Unassembled WGS sequence"/>
</dbReference>
<evidence type="ECO:0000313" key="2">
    <source>
        <dbReference type="Proteomes" id="UP001576774"/>
    </source>
</evidence>
<accession>A0ABV4XFF7</accession>
<reference evidence="1 2" key="1">
    <citation type="submission" date="2024-09" db="EMBL/GenBank/DDBJ databases">
        <title>Floridaenema gen nov. (Aerosakkonemataceae, Aerosakkonematales ord. nov., Cyanobacteria) from benthic tropical and subtropical fresh waters, with the description of four new species.</title>
        <authorList>
            <person name="Moretto J.A."/>
            <person name="Berthold D.E."/>
            <person name="Lefler F.W."/>
            <person name="Huang I.-S."/>
            <person name="Laughinghouse H. IV."/>
        </authorList>
    </citation>
    <scope>NUCLEOTIDE SEQUENCE [LARGE SCALE GENOMIC DNA]</scope>
    <source>
        <strain evidence="1 2">BLCC-F46</strain>
    </source>
</reference>
<dbReference type="Pfam" id="PF03692">
    <property type="entry name" value="CxxCxxCC"/>
    <property type="match status" value="1"/>
</dbReference>
<proteinExistence type="predicted"/>
<dbReference type="RefSeq" id="WP_413273867.1">
    <property type="nucleotide sequence ID" value="NZ_JBHFNQ010000211.1"/>
</dbReference>
<name>A0ABV4XFF7_9CYAN</name>